<feature type="domain" description="DUF4422" evidence="6">
    <location>
        <begin position="32"/>
        <end position="280"/>
    </location>
</feature>
<dbReference type="InterPro" id="IPR025536">
    <property type="entry name" value="DUF4422"/>
</dbReference>
<dbReference type="KEGG" id="cavi:CAV_0301"/>
<organism evidence="7 8">
    <name type="scientific">Campylobacter avium LMG 24591</name>
    <dbReference type="NCBI Taxonomy" id="522484"/>
    <lineage>
        <taxon>Bacteria</taxon>
        <taxon>Pseudomonadati</taxon>
        <taxon>Campylobacterota</taxon>
        <taxon>Epsilonproteobacteria</taxon>
        <taxon>Campylobacterales</taxon>
        <taxon>Campylobacteraceae</taxon>
        <taxon>Campylobacter</taxon>
    </lineage>
</organism>
<dbReference type="AlphaFoldDB" id="A0A222MWA8"/>
<dbReference type="EMBL" id="CP022347">
    <property type="protein sequence ID" value="ASQ29972.1"/>
    <property type="molecule type" value="Genomic_DNA"/>
</dbReference>
<keyword evidence="5" id="KW-0472">Membrane</keyword>
<dbReference type="OrthoDB" id="2041467at2"/>
<evidence type="ECO:0000256" key="5">
    <source>
        <dbReference type="SAM" id="Phobius"/>
    </source>
</evidence>
<dbReference type="SUPFAM" id="SSF53448">
    <property type="entry name" value="Nucleotide-diphospho-sugar transferases"/>
    <property type="match status" value="1"/>
</dbReference>
<dbReference type="RefSeq" id="WP_094324757.1">
    <property type="nucleotide sequence ID" value="NZ_CP022347.1"/>
</dbReference>
<evidence type="ECO:0000256" key="4">
    <source>
        <dbReference type="SAM" id="MobiDB-lite"/>
    </source>
</evidence>
<dbReference type="PANTHER" id="PTHR13778:SF47">
    <property type="entry name" value="LIPOPOLYSACCHARIDE 1,3-GALACTOSYLTRANSFERASE"/>
    <property type="match status" value="1"/>
</dbReference>
<dbReference type="Gene3D" id="3.90.550.10">
    <property type="entry name" value="Spore Coat Polysaccharide Biosynthesis Protein SpsA, Chain A"/>
    <property type="match status" value="1"/>
</dbReference>
<accession>A0A222MWA8</accession>
<gene>
    <name evidence="7" type="ORF">CAV_0301</name>
</gene>
<dbReference type="GO" id="GO:0046872">
    <property type="term" value="F:metal ion binding"/>
    <property type="evidence" value="ECO:0007669"/>
    <property type="project" value="UniProtKB-KW"/>
</dbReference>
<feature type="region of interest" description="Disordered" evidence="4">
    <location>
        <begin position="1"/>
        <end position="21"/>
    </location>
</feature>
<evidence type="ECO:0000256" key="1">
    <source>
        <dbReference type="ARBA" id="ARBA00022676"/>
    </source>
</evidence>
<dbReference type="GO" id="GO:0016757">
    <property type="term" value="F:glycosyltransferase activity"/>
    <property type="evidence" value="ECO:0007669"/>
    <property type="project" value="UniProtKB-KW"/>
</dbReference>
<evidence type="ECO:0000313" key="8">
    <source>
        <dbReference type="Proteomes" id="UP000201169"/>
    </source>
</evidence>
<dbReference type="InterPro" id="IPR050748">
    <property type="entry name" value="Glycosyltrans_8_dom-fam"/>
</dbReference>
<keyword evidence="5" id="KW-0812">Transmembrane</keyword>
<dbReference type="PANTHER" id="PTHR13778">
    <property type="entry name" value="GLYCOSYLTRANSFERASE 8 DOMAIN-CONTAINING PROTEIN"/>
    <property type="match status" value="1"/>
</dbReference>
<feature type="transmembrane region" description="Helical" evidence="5">
    <location>
        <begin position="644"/>
        <end position="664"/>
    </location>
</feature>
<evidence type="ECO:0000256" key="2">
    <source>
        <dbReference type="ARBA" id="ARBA00022679"/>
    </source>
</evidence>
<keyword evidence="5" id="KW-1133">Transmembrane helix</keyword>
<evidence type="ECO:0000313" key="7">
    <source>
        <dbReference type="EMBL" id="ASQ29972.1"/>
    </source>
</evidence>
<evidence type="ECO:0000259" key="6">
    <source>
        <dbReference type="Pfam" id="PF14393"/>
    </source>
</evidence>
<dbReference type="InterPro" id="IPR029044">
    <property type="entry name" value="Nucleotide-diphossugar_trans"/>
</dbReference>
<keyword evidence="3" id="KW-0479">Metal-binding</keyword>
<dbReference type="Pfam" id="PF14393">
    <property type="entry name" value="DUF4422"/>
    <property type="match status" value="1"/>
</dbReference>
<keyword evidence="2 7" id="KW-0808">Transferase</keyword>
<dbReference type="Pfam" id="PF01501">
    <property type="entry name" value="Glyco_transf_8"/>
    <property type="match status" value="1"/>
</dbReference>
<proteinExistence type="predicted"/>
<protein>
    <submittedName>
        <fullName evidence="7">Glycosyltransferase, family 8 (DUF4422 domain)</fullName>
    </submittedName>
</protein>
<name>A0A222MWA8_9BACT</name>
<evidence type="ECO:0000256" key="3">
    <source>
        <dbReference type="ARBA" id="ARBA00022723"/>
    </source>
</evidence>
<reference evidence="7 8" key="1">
    <citation type="submission" date="2017-07" db="EMBL/GenBank/DDBJ databases">
        <title>Analysis of two Campylobacter avium genomes and identification of a novel hippuricase gene.</title>
        <authorList>
            <person name="Miller W.G."/>
            <person name="Chapman M.H."/>
            <person name="Yee E."/>
            <person name="Revez J."/>
            <person name="Bono J.L."/>
            <person name="Rossi M."/>
        </authorList>
    </citation>
    <scope>NUCLEOTIDE SEQUENCE [LARGE SCALE GENOMIC DNA]</scope>
    <source>
        <strain evidence="7 8">LMG 24591</strain>
    </source>
</reference>
<dbReference type="Proteomes" id="UP000201169">
    <property type="component" value="Chromosome"/>
</dbReference>
<dbReference type="InterPro" id="IPR002495">
    <property type="entry name" value="Glyco_trans_8"/>
</dbReference>
<sequence>MQEESLKSMDSSFDDKNLNNIKEEKDNKPSIKILVGYHKPAVLLKDEILTPIHLGRALATEASKDGKLSQEDYEWMCENMIGDDTGDNISHLNRYFCELTGIYWAWKNYDKLGNPDYIGFMHYRRQFVFDENPKFEPKWLIFSGYNKYYYNHTANYKERLYKLLANNDIMVAHHASFAESVEEQYKNYISHIDKDFDLLSDFINSNLKENFALFEDYANGHKAYFANMFIMKKELFFKYCEFIFDICFKLHEKIDYTARNTQFQRAIGFLSESITGFYYELLKKQGKDIKELPIALLLNTDLEKELYPAFEKDNIALVFACDNNYADYLSVTLQSIIENSSNERNYDIIILDDDINETYKSRLKLQCRRSNFSLRFINIQLYTHNYNDLFKVGGHYSTATYYRFFLADILKNYKKALYLDSDIIVKKDIYELFKIDLKDKFLAATKDIYIKIISAKDKKMKSYLSKSLKLDEDTPYFQAGILLLNLEKLRKENISKLLIYNLQNVVKKPKIVDQCVLNYTLKNKVLYIDNRFNFDLNIQESLVKHNPFILSETLSQEEIKEYENIRKEAFIVHYAGPAKPWNLPYIEKADIWWSYARKTPFYEEILYKALANPYKAGAKNQIQSHLSYKLGQELMSVKKNKAKILLLPLSLIFIYMAHLLSRLLNHLLAYSNASIRPEPLHNYYSDYKEALKIKNYLTYKLGNTLVKHPFTFLFRVSKVYKEWRRKRDKL</sequence>
<keyword evidence="1" id="KW-0328">Glycosyltransferase</keyword>
<dbReference type="CDD" id="cd04194">
    <property type="entry name" value="GT8_A4GalT_like"/>
    <property type="match status" value="1"/>
</dbReference>
<keyword evidence="8" id="KW-1185">Reference proteome</keyword>